<dbReference type="OrthoDB" id="540503at2759"/>
<dbReference type="Pfam" id="PF03407">
    <property type="entry name" value="Nucleotid_trans"/>
    <property type="match status" value="1"/>
</dbReference>
<proteinExistence type="predicted"/>
<feature type="region of interest" description="Disordered" evidence="1">
    <location>
        <begin position="296"/>
        <end position="352"/>
    </location>
</feature>
<feature type="region of interest" description="Disordered" evidence="1">
    <location>
        <begin position="1"/>
        <end position="81"/>
    </location>
</feature>
<feature type="region of interest" description="Disordered" evidence="1">
    <location>
        <begin position="95"/>
        <end position="118"/>
    </location>
</feature>
<comment type="caution">
    <text evidence="3">The sequence shown here is derived from an EMBL/GenBank/DDBJ whole genome shotgun (WGS) entry which is preliminary data.</text>
</comment>
<feature type="compositionally biased region" description="Low complexity" evidence="1">
    <location>
        <begin position="335"/>
        <end position="345"/>
    </location>
</feature>
<dbReference type="InterPro" id="IPR005069">
    <property type="entry name" value="Nucl-diP-sugar_transferase"/>
</dbReference>
<name>A0A2P6VRD5_9CHLO</name>
<sequence length="940" mass="98532">MEAKQAYQQLLDEREGRGGGGGRSGTSGTAGTSYGARPGGASGWGGRPGGSAGGSSGAGYGGGSSGGGQRWTPPEPDYSFSDLLRDLDKELSDYAAKRRSKATASEAAAGPGRAGAPKSLWEELYDIGEEFVEFLETNLGVSDEEAASYADFKTKYGDGGRGSDAPAGGSGTGGTSGSGGARGSTRSTSAGGGSSSAAGGSTGRSMSNAFGGGGGSSSTRPPPPQQPQQKSTQQYIVGSCTMALRDGKPRRLAARAGGGGGSARAAAAGFACGMLACTLVALALRHRDVVASAGDDTLPGTLPPPTLPAALPAALRSSDGVDGSVSSDGSGGGAATAAQQGSSRQPPRPPDLDLDALPHVFVSFGNAAYFQFAHNFAKSVEAIKAPYFIAAFDDAMLDMCADAGLRCQPAKFASGEYFRGDFAAFRAMGAHKVRLVLGLLQDHPGLELVVVSDSDIVWLREPWTYFEQRPTADFFVSSDCLSIEMEERWGPDSPKISCGHIPGNSGLSLNTGLFAARNTPRARAFLEAWADMLTDSKQERDADARGVDDQLALNLLFQSGASTPSVAAQDDPRILLMWNATLRVQVLPVALFSGGHVAFIQQTPWKHGIQPICIHLTFQRWWEAGKVSRMREHGLWHLDPPEYYGHGGGQESGADGALHMQAVKVQTGLIPPGVPASKFLTYANGVLRFVAAFEAKRGGPGSVRLFEKNWLGLSYQLAAFRDALAVGRMLGRAVVLPQLWCWCDYDEAPGILATCINPNADMEAPFRCPLDFLGPVHVLDEQRVAYRNANFLDLPQVPAAVKRSRAVVHIAEAQPEEPFPNPAHTMGHAATLWPGISQAALLQALAPFESLAILELRGQVQGLVGRFDALEGPLAAADLDRVWKMFVGDAKWCCTTWGSADAEYRALPLAGPAALTDATLMAALAAALAETRAPALYLDN</sequence>
<feature type="compositionally biased region" description="Low complexity" evidence="1">
    <location>
        <begin position="183"/>
        <end position="205"/>
    </location>
</feature>
<dbReference type="AlphaFoldDB" id="A0A2P6VRD5"/>
<evidence type="ECO:0000313" key="3">
    <source>
        <dbReference type="EMBL" id="PSC76658.1"/>
    </source>
</evidence>
<dbReference type="GO" id="GO:0005794">
    <property type="term" value="C:Golgi apparatus"/>
    <property type="evidence" value="ECO:0007669"/>
    <property type="project" value="TreeGrafter"/>
</dbReference>
<dbReference type="EMBL" id="LHPF02000001">
    <property type="protein sequence ID" value="PSC76658.1"/>
    <property type="molecule type" value="Genomic_DNA"/>
</dbReference>
<feature type="compositionally biased region" description="Low complexity" evidence="1">
    <location>
        <begin position="102"/>
        <end position="118"/>
    </location>
</feature>
<reference evidence="3 4" key="1">
    <citation type="journal article" date="2018" name="Plant J.">
        <title>Genome sequences of Chlorella sorokiniana UTEX 1602 and Micractinium conductrix SAG 241.80: implications to maltose excretion by a green alga.</title>
        <authorList>
            <person name="Arriola M.B."/>
            <person name="Velmurugan N."/>
            <person name="Zhang Y."/>
            <person name="Plunkett M.H."/>
            <person name="Hondzo H."/>
            <person name="Barney B.M."/>
        </authorList>
    </citation>
    <scope>NUCLEOTIDE SEQUENCE [LARGE SCALE GENOMIC DNA]</scope>
    <source>
        <strain evidence="3 4">SAG 241.80</strain>
    </source>
</reference>
<feature type="compositionally biased region" description="Gly residues" evidence="1">
    <location>
        <begin position="159"/>
        <end position="182"/>
    </location>
</feature>
<feature type="domain" description="Nucleotide-diphospho-sugar transferase" evidence="2">
    <location>
        <begin position="387"/>
        <end position="630"/>
    </location>
</feature>
<keyword evidence="4" id="KW-1185">Reference proteome</keyword>
<gene>
    <name evidence="3" type="primary">g228</name>
    <name evidence="3" type="ORF">C2E20_0228</name>
</gene>
<evidence type="ECO:0000256" key="1">
    <source>
        <dbReference type="SAM" id="MobiDB-lite"/>
    </source>
</evidence>
<evidence type="ECO:0000313" key="4">
    <source>
        <dbReference type="Proteomes" id="UP000239649"/>
    </source>
</evidence>
<accession>A0A2P6VRD5</accession>
<dbReference type="PANTHER" id="PTHR46936:SF1">
    <property type="entry name" value="ARABINOSYLTRANSFERASE XEG113"/>
    <property type="match status" value="1"/>
</dbReference>
<evidence type="ECO:0000259" key="2">
    <source>
        <dbReference type="Pfam" id="PF03407"/>
    </source>
</evidence>
<feature type="compositionally biased region" description="Low complexity" evidence="1">
    <location>
        <begin position="26"/>
        <end position="36"/>
    </location>
</feature>
<dbReference type="GO" id="GO:0052636">
    <property type="term" value="F:arabinosyltransferase activity"/>
    <property type="evidence" value="ECO:0007669"/>
    <property type="project" value="TreeGrafter"/>
</dbReference>
<feature type="compositionally biased region" description="Gly residues" evidence="1">
    <location>
        <begin position="37"/>
        <end position="69"/>
    </location>
</feature>
<feature type="compositionally biased region" description="Low complexity" evidence="1">
    <location>
        <begin position="308"/>
        <end position="328"/>
    </location>
</feature>
<dbReference type="Proteomes" id="UP000239649">
    <property type="component" value="Unassembled WGS sequence"/>
</dbReference>
<dbReference type="InterPro" id="IPR053250">
    <property type="entry name" value="Glycosyltransferase_77"/>
</dbReference>
<dbReference type="GO" id="GO:0052325">
    <property type="term" value="P:cell wall pectin biosynthetic process"/>
    <property type="evidence" value="ECO:0007669"/>
    <property type="project" value="TreeGrafter"/>
</dbReference>
<feature type="region of interest" description="Disordered" evidence="1">
    <location>
        <begin position="153"/>
        <end position="233"/>
    </location>
</feature>
<organism evidence="3 4">
    <name type="scientific">Micractinium conductrix</name>
    <dbReference type="NCBI Taxonomy" id="554055"/>
    <lineage>
        <taxon>Eukaryota</taxon>
        <taxon>Viridiplantae</taxon>
        <taxon>Chlorophyta</taxon>
        <taxon>core chlorophytes</taxon>
        <taxon>Trebouxiophyceae</taxon>
        <taxon>Chlorellales</taxon>
        <taxon>Chlorellaceae</taxon>
        <taxon>Chlorella clade</taxon>
        <taxon>Micractinium</taxon>
    </lineage>
</organism>
<dbReference type="PANTHER" id="PTHR46936">
    <property type="entry name" value="ARABINOSYLTRANSFERASE XEG113"/>
    <property type="match status" value="1"/>
</dbReference>
<protein>
    <submittedName>
        <fullName evidence="3">Glycosyltransferase family 77</fullName>
    </submittedName>
</protein>